<dbReference type="Pfam" id="PF00244">
    <property type="entry name" value="14-3-3"/>
    <property type="match status" value="1"/>
</dbReference>
<dbReference type="InterPro" id="IPR023410">
    <property type="entry name" value="14-3-3_domain"/>
</dbReference>
<name>Q8IFK6_PARLI</name>
<sequence length="253" mass="29090">MATSLKEPSEYTREENILIAKYAEQADRYNDMVKYIKHVAKTSNEELSTEERNLLSVAYKNIIGSRRAALHTVSIIEQKDETKTKNEENKLPLLKNYRGLIEKELTELCRDGLDILENFVIPSAKDPETKVFYLKMMGDYYRYLAEIFVDSERKTASDNSLDAYKKAAELAEAELNPTDPIRLGLALNFSEFYHEILKMPNDACRLAKAAFDDAIAGLDNINLPEDSYKDSTLIMQLLRDNLSLWKNENEEEI</sequence>
<dbReference type="PANTHER" id="PTHR18860">
    <property type="entry name" value="14-3-3 PROTEIN"/>
    <property type="match status" value="1"/>
</dbReference>
<dbReference type="InterPro" id="IPR036815">
    <property type="entry name" value="14-3-3_dom_sf"/>
</dbReference>
<evidence type="ECO:0000259" key="3">
    <source>
        <dbReference type="SMART" id="SM00101"/>
    </source>
</evidence>
<comment type="similarity">
    <text evidence="1">Belongs to the 14-3-3 family.</text>
</comment>
<dbReference type="SUPFAM" id="SSF48445">
    <property type="entry name" value="14-3-3 protein"/>
    <property type="match status" value="1"/>
</dbReference>
<dbReference type="Gene3D" id="1.20.190.20">
    <property type="entry name" value="14-3-3 domain"/>
    <property type="match status" value="1"/>
</dbReference>
<dbReference type="PRINTS" id="PR00305">
    <property type="entry name" value="1433ZETA"/>
</dbReference>
<protein>
    <submittedName>
        <fullName evidence="4">14-3-3 epsilon protein homologue</fullName>
    </submittedName>
</protein>
<feature type="site" description="Interaction with phosphoserine on interacting protein" evidence="2">
    <location>
        <position position="142"/>
    </location>
</feature>
<dbReference type="InterPro" id="IPR023409">
    <property type="entry name" value="14-3-3_CS"/>
</dbReference>
<evidence type="ECO:0000313" key="4">
    <source>
        <dbReference type="EMBL" id="CAD38525.2"/>
    </source>
</evidence>
<dbReference type="InterPro" id="IPR000308">
    <property type="entry name" value="14-3-3"/>
</dbReference>
<feature type="site" description="Interaction with phosphoserine on interacting protein" evidence="2">
    <location>
        <position position="67"/>
    </location>
</feature>
<organism evidence="4">
    <name type="scientific">Paracentrotus lividus</name>
    <name type="common">Common sea urchin</name>
    <dbReference type="NCBI Taxonomy" id="7656"/>
    <lineage>
        <taxon>Eukaryota</taxon>
        <taxon>Metazoa</taxon>
        <taxon>Echinodermata</taxon>
        <taxon>Eleutherozoa</taxon>
        <taxon>Echinozoa</taxon>
        <taxon>Echinoidea</taxon>
        <taxon>Euechinoidea</taxon>
        <taxon>Echinacea</taxon>
        <taxon>Camarodonta</taxon>
        <taxon>Echinidea</taxon>
        <taxon>Echinidae</taxon>
        <taxon>Paracentrotus</taxon>
    </lineage>
</organism>
<accession>Q8IFK6</accession>
<dbReference type="EMBL" id="AJ493680">
    <property type="protein sequence ID" value="CAD38525.2"/>
    <property type="molecule type" value="mRNA"/>
</dbReference>
<proteinExistence type="evidence at transcript level"/>
<dbReference type="CDD" id="cd08774">
    <property type="entry name" value="14-3-3"/>
    <property type="match status" value="1"/>
</dbReference>
<dbReference type="PIRSF" id="PIRSF000868">
    <property type="entry name" value="14-3-3"/>
    <property type="match status" value="1"/>
</dbReference>
<dbReference type="AlphaFoldDB" id="Q8IFK6"/>
<dbReference type="PROSITE" id="PS00796">
    <property type="entry name" value="1433_1"/>
    <property type="match status" value="1"/>
</dbReference>
<dbReference type="SMART" id="SM00101">
    <property type="entry name" value="14_3_3"/>
    <property type="match status" value="1"/>
</dbReference>
<evidence type="ECO:0000256" key="1">
    <source>
        <dbReference type="ARBA" id="ARBA00006141"/>
    </source>
</evidence>
<evidence type="ECO:0000256" key="2">
    <source>
        <dbReference type="PIRSR" id="PIRSR000868-1"/>
    </source>
</evidence>
<reference evidence="4" key="1">
    <citation type="journal article" date="2010" name="Cell Stress Chaperones">
        <title>Transcriptional increase and misexpression of 14-3-3 epsilon in sea urchin embryos exposed to UV-B.</title>
        <authorList>
            <person name="Russo R."/>
            <person name="Zito F."/>
            <person name="Costa C."/>
            <person name="Bonaventura R."/>
            <person name="Matranga V."/>
        </authorList>
    </citation>
    <scope>NUCLEOTIDE SEQUENCE</scope>
</reference>
<feature type="domain" description="14-3-3" evidence="3">
    <location>
        <begin position="13"/>
        <end position="252"/>
    </location>
</feature>